<sequence>MQKYMLFFFFGLLVSCELFMSKEEQTQKVVNEKLLAIDWNDVDQYPLFEDCDEMATKPVQRDCFQSVMLDYFSEALSGLEFQVDNDMNDTVYIDFLIDEHGFISVLNVEEKNTVLNEISDFNLRVSERLNDLTTVAPALKQGNPVGLRFRLPLVLNTQ</sequence>
<dbReference type="RefSeq" id="WP_129655686.1">
    <property type="nucleotide sequence ID" value="NZ_ML142913.1"/>
</dbReference>
<accession>A0A444VIN9</accession>
<gene>
    <name evidence="1" type="ORF">DN53_18535</name>
</gene>
<comment type="caution">
    <text evidence="1">The sequence shown here is derived from an EMBL/GenBank/DDBJ whole genome shotgun (WGS) entry which is preliminary data.</text>
</comment>
<dbReference type="PROSITE" id="PS51257">
    <property type="entry name" value="PROKAR_LIPOPROTEIN"/>
    <property type="match status" value="1"/>
</dbReference>
<name>A0A444VIN9_9FLAO</name>
<keyword evidence="2" id="KW-1185">Reference proteome</keyword>
<dbReference type="AlphaFoldDB" id="A0A444VIN9"/>
<organism evidence="1 2">
    <name type="scientific">Flagellimonas olearia</name>
    <dbReference type="NCBI Taxonomy" id="552546"/>
    <lineage>
        <taxon>Bacteria</taxon>
        <taxon>Pseudomonadati</taxon>
        <taxon>Bacteroidota</taxon>
        <taxon>Flavobacteriia</taxon>
        <taxon>Flavobacteriales</taxon>
        <taxon>Flavobacteriaceae</taxon>
        <taxon>Flagellimonas</taxon>
    </lineage>
</organism>
<dbReference type="EMBL" id="JJMP01000009">
    <property type="protein sequence ID" value="RYC50623.1"/>
    <property type="molecule type" value="Genomic_DNA"/>
</dbReference>
<evidence type="ECO:0000313" key="2">
    <source>
        <dbReference type="Proteomes" id="UP000290261"/>
    </source>
</evidence>
<dbReference type="Proteomes" id="UP000290261">
    <property type="component" value="Unassembled WGS sequence"/>
</dbReference>
<protein>
    <recommendedName>
        <fullName evidence="3">TonB C-terminal domain-containing protein</fullName>
    </recommendedName>
</protein>
<evidence type="ECO:0008006" key="3">
    <source>
        <dbReference type="Google" id="ProtNLM"/>
    </source>
</evidence>
<evidence type="ECO:0000313" key="1">
    <source>
        <dbReference type="EMBL" id="RYC50623.1"/>
    </source>
</evidence>
<reference evidence="1 2" key="1">
    <citation type="submission" date="2014-04" db="EMBL/GenBank/DDBJ databases">
        <title>Whole genome of Muricauda olearia.</title>
        <authorList>
            <person name="Zhang X.-H."/>
            <person name="Tang K."/>
        </authorList>
    </citation>
    <scope>NUCLEOTIDE SEQUENCE [LARGE SCALE GENOMIC DNA]</scope>
    <source>
        <strain evidence="1 2">Th120</strain>
    </source>
</reference>
<proteinExistence type="predicted"/>